<proteinExistence type="predicted"/>
<name>A0ACC2TND9_9FUNG</name>
<dbReference type="EMBL" id="QTSX02002326">
    <property type="protein sequence ID" value="KAJ9076085.1"/>
    <property type="molecule type" value="Genomic_DNA"/>
</dbReference>
<accession>A0ACC2TND9</accession>
<evidence type="ECO:0000313" key="1">
    <source>
        <dbReference type="EMBL" id="KAJ9076085.1"/>
    </source>
</evidence>
<organism evidence="1 2">
    <name type="scientific">Entomophthora muscae</name>
    <dbReference type="NCBI Taxonomy" id="34485"/>
    <lineage>
        <taxon>Eukaryota</taxon>
        <taxon>Fungi</taxon>
        <taxon>Fungi incertae sedis</taxon>
        <taxon>Zoopagomycota</taxon>
        <taxon>Entomophthoromycotina</taxon>
        <taxon>Entomophthoromycetes</taxon>
        <taxon>Entomophthorales</taxon>
        <taxon>Entomophthoraceae</taxon>
        <taxon>Entomophthora</taxon>
    </lineage>
</organism>
<sequence length="151" mass="16709">MAIASLIMSTTSETDRIHTPTALSDDRFREWLSPRPSLNHDRFKGWNRGHLIFRRIFQKGVVPCRNLSSWGGAGLVQGARFAAGDLAAWLVTRPGMAGYRSGSASFQAKGWLIHLPGKYGIYPSLRFHPVESNSTPSHPSVTSQVCWCILA</sequence>
<evidence type="ECO:0000313" key="2">
    <source>
        <dbReference type="Proteomes" id="UP001165960"/>
    </source>
</evidence>
<protein>
    <submittedName>
        <fullName evidence="1">Uncharacterized protein</fullName>
    </submittedName>
</protein>
<reference evidence="1" key="1">
    <citation type="submission" date="2022-04" db="EMBL/GenBank/DDBJ databases">
        <title>Genome of the entomopathogenic fungus Entomophthora muscae.</title>
        <authorList>
            <person name="Elya C."/>
            <person name="Lovett B.R."/>
            <person name="Lee E."/>
            <person name="Macias A.M."/>
            <person name="Hajek A.E."/>
            <person name="De Bivort B.L."/>
            <person name="Kasson M.T."/>
            <person name="De Fine Licht H.H."/>
            <person name="Stajich J.E."/>
        </authorList>
    </citation>
    <scope>NUCLEOTIDE SEQUENCE</scope>
    <source>
        <strain evidence="1">Berkeley</strain>
    </source>
</reference>
<keyword evidence="2" id="KW-1185">Reference proteome</keyword>
<comment type="caution">
    <text evidence="1">The sequence shown here is derived from an EMBL/GenBank/DDBJ whole genome shotgun (WGS) entry which is preliminary data.</text>
</comment>
<gene>
    <name evidence="1" type="ORF">DSO57_1029598</name>
</gene>
<dbReference type="Proteomes" id="UP001165960">
    <property type="component" value="Unassembled WGS sequence"/>
</dbReference>